<dbReference type="OrthoDB" id="6428749at2759"/>
<gene>
    <name evidence="6" type="ORF">CH63R_08783</name>
</gene>
<keyword evidence="2" id="KW-0378">Hydrolase</keyword>
<evidence type="ECO:0000256" key="1">
    <source>
        <dbReference type="ARBA" id="ARBA00009199"/>
    </source>
</evidence>
<dbReference type="InterPro" id="IPR036928">
    <property type="entry name" value="AS_sf"/>
</dbReference>
<feature type="active site" description="Charge relay system" evidence="3">
    <location>
        <position position="149"/>
    </location>
</feature>
<dbReference type="KEGG" id="chig:CH63R_08783"/>
<reference evidence="7" key="1">
    <citation type="journal article" date="2017" name="BMC Genomics">
        <title>Gapless genome assembly of Colletotrichum higginsianum reveals chromosome structure and association of transposable elements with secondary metabolite gene clusters.</title>
        <authorList>
            <person name="Dallery J.-F."/>
            <person name="Lapalu N."/>
            <person name="Zampounis A."/>
            <person name="Pigne S."/>
            <person name="Luyten I."/>
            <person name="Amselem J."/>
            <person name="Wittenberg A.H.J."/>
            <person name="Zhou S."/>
            <person name="de Queiroz M.V."/>
            <person name="Robin G.P."/>
            <person name="Auger A."/>
            <person name="Hainaut M."/>
            <person name="Henrissat B."/>
            <person name="Kim K.-T."/>
            <person name="Lee Y.-H."/>
            <person name="Lespinet O."/>
            <person name="Schwartz D.C."/>
            <person name="Thon M.R."/>
            <person name="O'Connell R.J."/>
        </authorList>
    </citation>
    <scope>NUCLEOTIDE SEQUENCE [LARGE SCALE GENOMIC DNA]</scope>
    <source>
        <strain evidence="7">IMI 349063</strain>
    </source>
</reference>
<evidence type="ECO:0000259" key="5">
    <source>
        <dbReference type="Pfam" id="PF01425"/>
    </source>
</evidence>
<feature type="active site" description="Acyl-ester intermediate" evidence="3">
    <location>
        <position position="246"/>
    </location>
</feature>
<evidence type="ECO:0000313" key="7">
    <source>
        <dbReference type="Proteomes" id="UP000092177"/>
    </source>
</evidence>
<evidence type="ECO:0000256" key="3">
    <source>
        <dbReference type="PIRSR" id="PIRSR001221-1"/>
    </source>
</evidence>
<accession>A0A1B7Y5I6</accession>
<feature type="region of interest" description="Disordered" evidence="4">
    <location>
        <begin position="503"/>
        <end position="523"/>
    </location>
</feature>
<dbReference type="AlphaFoldDB" id="A0A1B7Y5I6"/>
<comment type="caution">
    <text evidence="6">The sequence shown here is derived from an EMBL/GenBank/DDBJ whole genome shotgun (WGS) entry which is preliminary data.</text>
</comment>
<dbReference type="GO" id="GO:0016787">
    <property type="term" value="F:hydrolase activity"/>
    <property type="evidence" value="ECO:0007669"/>
    <property type="project" value="UniProtKB-KW"/>
</dbReference>
<keyword evidence="7" id="KW-1185">Reference proteome</keyword>
<proteinExistence type="inferred from homology"/>
<dbReference type="EMBL" id="LTAN01000006">
    <property type="protein sequence ID" value="OBR07262.1"/>
    <property type="molecule type" value="Genomic_DNA"/>
</dbReference>
<dbReference type="GeneID" id="28867864"/>
<evidence type="ECO:0000256" key="2">
    <source>
        <dbReference type="ARBA" id="ARBA00022801"/>
    </source>
</evidence>
<dbReference type="RefSeq" id="XP_018155780.1">
    <property type="nucleotide sequence ID" value="XM_018303757.1"/>
</dbReference>
<dbReference type="SUPFAM" id="SSF75304">
    <property type="entry name" value="Amidase signature (AS) enzymes"/>
    <property type="match status" value="1"/>
</dbReference>
<dbReference type="PIRSF" id="PIRSF001221">
    <property type="entry name" value="Amidase_fungi"/>
    <property type="match status" value="1"/>
</dbReference>
<evidence type="ECO:0000313" key="6">
    <source>
        <dbReference type="EMBL" id="OBR07262.1"/>
    </source>
</evidence>
<sequence>MAPSLLPVVRRLSFPSGTPAFETARQSLIDEFSAKVPREYYISSSIIDHPSKNVIGIPRESGILSQEEIDITENFDAVSLAAAIAAREFTAVVVATAFAKRAIIAHQLTCCLTEWFMEEAIDQARALDEHLAKTGTTVGPLHGVPISVKEMIPIAGHHSSLGFLVTRHRDEADSQMIAILRKAGAVFYCKTAQPQGVMHLETVSLHGRVLNPHNIDLTAGGSTGGAAALLALRGSVLSVGTDIGGSIRAPASFCGLYGFKPTSYTLPMKGFVGADGFAAELNVLASAGPLGVSLRDMDLFVAAVKAAQPHLEDPRLVPIPWRGLTGRRPKGATPPLRVGFMMDDGVITPQPPVTRALDWARARLSGSPDFEVKGFAPYRVGEALRNIQLAFFPDGGRQIRDALAATGEPMLPLTQSVIREAESAGQDLDAAGVLRQRVARDDFRCAFAAHWNEAGVDVVVCPAYVGPACAHETGRFWNYTALWNYVDYPGAVVPTPIRALGKGAEGYSPRGGDDDDDDDDDDEAVMGAQDEQVRRLWAEGDFEGAPVGIQVVARKYHDNDLFAALGAMEGPLGLGGGNAL</sequence>
<evidence type="ECO:0000256" key="4">
    <source>
        <dbReference type="SAM" id="MobiDB-lite"/>
    </source>
</evidence>
<dbReference type="Pfam" id="PF01425">
    <property type="entry name" value="Amidase"/>
    <property type="match status" value="1"/>
</dbReference>
<dbReference type="Proteomes" id="UP000092177">
    <property type="component" value="Chromosome 6"/>
</dbReference>
<protein>
    <submittedName>
        <fullName evidence="6">Amidase</fullName>
    </submittedName>
</protein>
<dbReference type="InterPro" id="IPR023631">
    <property type="entry name" value="Amidase_dom"/>
</dbReference>
<comment type="similarity">
    <text evidence="1">Belongs to the amidase family.</text>
</comment>
<dbReference type="PANTHER" id="PTHR46072">
    <property type="entry name" value="AMIDASE-RELATED-RELATED"/>
    <property type="match status" value="1"/>
</dbReference>
<dbReference type="PANTHER" id="PTHR46072:SF4">
    <property type="entry name" value="AMIDASE C550.07-RELATED"/>
    <property type="match status" value="1"/>
</dbReference>
<feature type="compositionally biased region" description="Acidic residues" evidence="4">
    <location>
        <begin position="513"/>
        <end position="523"/>
    </location>
</feature>
<dbReference type="VEuPathDB" id="FungiDB:CH63R_08783"/>
<name>A0A1B7Y5I6_COLHI</name>
<organism evidence="6 7">
    <name type="scientific">Colletotrichum higginsianum (strain IMI 349063)</name>
    <name type="common">Crucifer anthracnose fungus</name>
    <dbReference type="NCBI Taxonomy" id="759273"/>
    <lineage>
        <taxon>Eukaryota</taxon>
        <taxon>Fungi</taxon>
        <taxon>Dikarya</taxon>
        <taxon>Ascomycota</taxon>
        <taxon>Pezizomycotina</taxon>
        <taxon>Sordariomycetes</taxon>
        <taxon>Hypocreomycetidae</taxon>
        <taxon>Glomerellales</taxon>
        <taxon>Glomerellaceae</taxon>
        <taxon>Colletotrichum</taxon>
        <taxon>Colletotrichum destructivum species complex</taxon>
    </lineage>
</organism>
<feature type="active site" description="Charge relay system" evidence="3">
    <location>
        <position position="222"/>
    </location>
</feature>
<feature type="domain" description="Amidase" evidence="5">
    <location>
        <begin position="96"/>
        <end position="561"/>
    </location>
</feature>
<dbReference type="Gene3D" id="3.90.1300.10">
    <property type="entry name" value="Amidase signature (AS) domain"/>
    <property type="match status" value="1"/>
</dbReference>